<evidence type="ECO:0000313" key="2">
    <source>
        <dbReference type="EMBL" id="OUJ69063.1"/>
    </source>
</evidence>
<accession>A0A243W5Y0</accession>
<organism evidence="2 3">
    <name type="scientific">Hymenobacter crusticola</name>
    <dbReference type="NCBI Taxonomy" id="1770526"/>
    <lineage>
        <taxon>Bacteria</taxon>
        <taxon>Pseudomonadati</taxon>
        <taxon>Bacteroidota</taxon>
        <taxon>Cytophagia</taxon>
        <taxon>Cytophagales</taxon>
        <taxon>Hymenobacteraceae</taxon>
        <taxon>Hymenobacter</taxon>
    </lineage>
</organism>
<reference evidence="2 3" key="1">
    <citation type="submission" date="2017-01" db="EMBL/GenBank/DDBJ databases">
        <title>A new Hymenobacter.</title>
        <authorList>
            <person name="Liang Y."/>
            <person name="Feng F."/>
        </authorList>
    </citation>
    <scope>NUCLEOTIDE SEQUENCE [LARGE SCALE GENOMIC DNA]</scope>
    <source>
        <strain evidence="2">MIMBbqt21</strain>
    </source>
</reference>
<protein>
    <submittedName>
        <fullName evidence="2">Uncharacterized protein</fullName>
    </submittedName>
</protein>
<gene>
    <name evidence="2" type="ORF">BXP70_27000</name>
</gene>
<feature type="signal peptide" evidence="1">
    <location>
        <begin position="1"/>
        <end position="27"/>
    </location>
</feature>
<dbReference type="EMBL" id="MTSE01000039">
    <property type="protein sequence ID" value="OUJ69063.1"/>
    <property type="molecule type" value="Genomic_DNA"/>
</dbReference>
<comment type="caution">
    <text evidence="2">The sequence shown here is derived from an EMBL/GenBank/DDBJ whole genome shotgun (WGS) entry which is preliminary data.</text>
</comment>
<evidence type="ECO:0000313" key="3">
    <source>
        <dbReference type="Proteomes" id="UP000194873"/>
    </source>
</evidence>
<keyword evidence="3" id="KW-1185">Reference proteome</keyword>
<evidence type="ECO:0000256" key="1">
    <source>
        <dbReference type="SAM" id="SignalP"/>
    </source>
</evidence>
<feature type="chain" id="PRO_5012670278" evidence="1">
    <location>
        <begin position="28"/>
        <end position="176"/>
    </location>
</feature>
<dbReference type="AlphaFoldDB" id="A0A243W5Y0"/>
<keyword evidence="1" id="KW-0732">Signal</keyword>
<sequence>MLLRPRFLISVLLVALGWRPAACPAGAQQPATASTAPGPHFTPELDQYLTLLAAQITQREQALTGLTNHERRARLAEIEQLQHQPATPTQAHRLAQLHGFASVAAQQHWQRQQLHQMRTVQRAWRQADPSFFTLSAAEQKAIYGVAIRRKQAHGTYPVRAEAMRTPWGKKAPYDLF</sequence>
<dbReference type="RefSeq" id="WP_086597223.1">
    <property type="nucleotide sequence ID" value="NZ_MTSE01000039.1"/>
</dbReference>
<dbReference type="Proteomes" id="UP000194873">
    <property type="component" value="Unassembled WGS sequence"/>
</dbReference>
<proteinExistence type="predicted"/>
<name>A0A243W5Y0_9BACT</name>